<feature type="compositionally biased region" description="Low complexity" evidence="5">
    <location>
        <begin position="502"/>
        <end position="531"/>
    </location>
</feature>
<keyword evidence="3" id="KW-0804">Transcription</keyword>
<dbReference type="PRINTS" id="PR00503">
    <property type="entry name" value="BROMODOMAIN"/>
</dbReference>
<dbReference type="Proteomes" id="UP000245207">
    <property type="component" value="Unassembled WGS sequence"/>
</dbReference>
<protein>
    <submittedName>
        <fullName evidence="8">Bromodomain, NET domain protein</fullName>
    </submittedName>
</protein>
<gene>
    <name evidence="8" type="ORF">CTI12_AA210760</name>
</gene>
<keyword evidence="9" id="KW-1185">Reference proteome</keyword>
<feature type="compositionally biased region" description="Acidic residues" evidence="5">
    <location>
        <begin position="532"/>
        <end position="541"/>
    </location>
</feature>
<evidence type="ECO:0000256" key="5">
    <source>
        <dbReference type="SAM" id="MobiDB-lite"/>
    </source>
</evidence>
<dbReference type="Gene3D" id="1.20.920.10">
    <property type="entry name" value="Bromodomain-like"/>
    <property type="match status" value="1"/>
</dbReference>
<dbReference type="InterPro" id="IPR038336">
    <property type="entry name" value="NET_sf"/>
</dbReference>
<dbReference type="STRING" id="35608.A0A2U1NZK5"/>
<accession>A0A2U1NZK5</accession>
<dbReference type="InterPro" id="IPR001487">
    <property type="entry name" value="Bromodomain"/>
</dbReference>
<sequence>MASAILTNRNGPRVMNRFQNPNPNFNRFQNFANPNPNFNRLQYFTNPNPNNGYYQLPPSCVPPATVFTSLTPANVYGRNQLPPPSFAPPAGATFTGETPADVDGPGIPYVRYRIGTYNKRELKQLKKRLQSDLERVQILKHWVCQSPVPEAGIQPVSTVNEAVRSTLGNKVSEPVWSVPKPVSKAVPSVRDAKMTKTWKSMSVQEVKITKQSGGSKRGRQKSNKVTVMRECGKIIGNLMKHKFGWVFNKPVDVNDLKCYDYHDVIKKPMDLGTIKSKIAKNGYRSSFEFASDVRLCFNNAMEYNGKGSDVYRMAEGLLVMFEDMFKLVNPKPKRQNRGVSVNVSVVVDEPVQNEVVEVERSGWKRVMTDEEKQELACRYMNTQLMPEDMDRFEEILKKGVSCMLLERQGNEMELDLALLDDDTLWELHGFIDRLHKKPVEKCGLDGALANLAACLHGDNYRANEPERDGGGYEEEEIIDIGEEMEYQNYPSVEIEKDAVNVSSSSSSGSSSSASSSSSSSASSDSSSGNSDNDQEASNERM</sequence>
<dbReference type="SMART" id="SM00297">
    <property type="entry name" value="BROMO"/>
    <property type="match status" value="1"/>
</dbReference>
<dbReference type="Gene3D" id="1.20.1270.220">
    <property type="match status" value="1"/>
</dbReference>
<feature type="region of interest" description="Disordered" evidence="5">
    <location>
        <begin position="497"/>
        <end position="541"/>
    </location>
</feature>
<organism evidence="8 9">
    <name type="scientific">Artemisia annua</name>
    <name type="common">Sweet wormwood</name>
    <dbReference type="NCBI Taxonomy" id="35608"/>
    <lineage>
        <taxon>Eukaryota</taxon>
        <taxon>Viridiplantae</taxon>
        <taxon>Streptophyta</taxon>
        <taxon>Embryophyta</taxon>
        <taxon>Tracheophyta</taxon>
        <taxon>Spermatophyta</taxon>
        <taxon>Magnoliopsida</taxon>
        <taxon>eudicotyledons</taxon>
        <taxon>Gunneridae</taxon>
        <taxon>Pentapetalae</taxon>
        <taxon>asterids</taxon>
        <taxon>campanulids</taxon>
        <taxon>Asterales</taxon>
        <taxon>Asteraceae</taxon>
        <taxon>Asteroideae</taxon>
        <taxon>Anthemideae</taxon>
        <taxon>Artemisiinae</taxon>
        <taxon>Artemisia</taxon>
    </lineage>
</organism>
<dbReference type="InterPro" id="IPR027353">
    <property type="entry name" value="NET_dom"/>
</dbReference>
<evidence type="ECO:0000256" key="1">
    <source>
        <dbReference type="ARBA" id="ARBA00023015"/>
    </source>
</evidence>
<evidence type="ECO:0000259" key="7">
    <source>
        <dbReference type="PROSITE" id="PS51525"/>
    </source>
</evidence>
<evidence type="ECO:0000313" key="8">
    <source>
        <dbReference type="EMBL" id="PWA78944.1"/>
    </source>
</evidence>
<name>A0A2U1NZK5_ARTAN</name>
<evidence type="ECO:0000256" key="3">
    <source>
        <dbReference type="ARBA" id="ARBA00023163"/>
    </source>
</evidence>
<dbReference type="SUPFAM" id="SSF47370">
    <property type="entry name" value="Bromodomain"/>
    <property type="match status" value="1"/>
</dbReference>
<dbReference type="Pfam" id="PF17035">
    <property type="entry name" value="BET"/>
    <property type="match status" value="1"/>
</dbReference>
<dbReference type="AlphaFoldDB" id="A0A2U1NZK5"/>
<dbReference type="PANTHER" id="PTHR45926">
    <property type="entry name" value="OSJNBA0053K19.4 PROTEIN"/>
    <property type="match status" value="1"/>
</dbReference>
<reference evidence="8 9" key="1">
    <citation type="journal article" date="2018" name="Mol. Plant">
        <title>The genome of Artemisia annua provides insight into the evolution of Asteraceae family and artemisinin biosynthesis.</title>
        <authorList>
            <person name="Shen Q."/>
            <person name="Zhang L."/>
            <person name="Liao Z."/>
            <person name="Wang S."/>
            <person name="Yan T."/>
            <person name="Shi P."/>
            <person name="Liu M."/>
            <person name="Fu X."/>
            <person name="Pan Q."/>
            <person name="Wang Y."/>
            <person name="Lv Z."/>
            <person name="Lu X."/>
            <person name="Zhang F."/>
            <person name="Jiang W."/>
            <person name="Ma Y."/>
            <person name="Chen M."/>
            <person name="Hao X."/>
            <person name="Li L."/>
            <person name="Tang Y."/>
            <person name="Lv G."/>
            <person name="Zhou Y."/>
            <person name="Sun X."/>
            <person name="Brodelius P.E."/>
            <person name="Rose J.K.C."/>
            <person name="Tang K."/>
        </authorList>
    </citation>
    <scope>NUCLEOTIDE SEQUENCE [LARGE SCALE GENOMIC DNA]</scope>
    <source>
        <strain evidence="9">cv. Huhao1</strain>
        <tissue evidence="8">Leaf</tissue>
    </source>
</reference>
<comment type="caution">
    <text evidence="8">The sequence shown here is derived from an EMBL/GenBank/DDBJ whole genome shotgun (WGS) entry which is preliminary data.</text>
</comment>
<keyword evidence="1" id="KW-0805">Transcription regulation</keyword>
<keyword evidence="2 4" id="KW-0103">Bromodomain</keyword>
<dbReference type="InterPro" id="IPR036427">
    <property type="entry name" value="Bromodomain-like_sf"/>
</dbReference>
<feature type="domain" description="NET" evidence="7">
    <location>
        <begin position="357"/>
        <end position="442"/>
    </location>
</feature>
<evidence type="ECO:0000313" key="9">
    <source>
        <dbReference type="Proteomes" id="UP000245207"/>
    </source>
</evidence>
<proteinExistence type="predicted"/>
<feature type="domain" description="Bromo" evidence="6">
    <location>
        <begin position="239"/>
        <end position="311"/>
    </location>
</feature>
<dbReference type="PROSITE" id="PS51525">
    <property type="entry name" value="NET"/>
    <property type="match status" value="1"/>
</dbReference>
<dbReference type="Pfam" id="PF00439">
    <property type="entry name" value="Bromodomain"/>
    <property type="match status" value="1"/>
</dbReference>
<dbReference type="EMBL" id="PKPP01001920">
    <property type="protein sequence ID" value="PWA78944.1"/>
    <property type="molecule type" value="Genomic_DNA"/>
</dbReference>
<dbReference type="OrthoDB" id="21449at2759"/>
<evidence type="ECO:0000256" key="4">
    <source>
        <dbReference type="PROSITE-ProRule" id="PRU00035"/>
    </source>
</evidence>
<evidence type="ECO:0000259" key="6">
    <source>
        <dbReference type="PROSITE" id="PS50014"/>
    </source>
</evidence>
<dbReference type="PROSITE" id="PS50014">
    <property type="entry name" value="BROMODOMAIN_2"/>
    <property type="match status" value="1"/>
</dbReference>
<evidence type="ECO:0000256" key="2">
    <source>
        <dbReference type="ARBA" id="ARBA00023117"/>
    </source>
</evidence>